<dbReference type="HAMAP" id="MF_00033">
    <property type="entry name" value="MurG"/>
    <property type="match status" value="1"/>
</dbReference>
<evidence type="ECO:0000313" key="14">
    <source>
        <dbReference type="Proteomes" id="UP000183469"/>
    </source>
</evidence>
<feature type="binding site" evidence="10">
    <location>
        <position position="300"/>
    </location>
    <ligand>
        <name>UDP-N-acetyl-alpha-D-glucosamine</name>
        <dbReference type="ChEBI" id="CHEBI:57705"/>
    </ligand>
</feature>
<feature type="binding site" evidence="10">
    <location>
        <begin position="10"/>
        <end position="12"/>
    </location>
    <ligand>
        <name>UDP-N-acetyl-alpha-D-glucosamine</name>
        <dbReference type="ChEBI" id="CHEBI:57705"/>
    </ligand>
</feature>
<dbReference type="SUPFAM" id="SSF53756">
    <property type="entry name" value="UDP-Glycosyltransferase/glycogen phosphorylase"/>
    <property type="match status" value="1"/>
</dbReference>
<keyword evidence="7 10" id="KW-0472">Membrane</keyword>
<dbReference type="GO" id="GO:0008360">
    <property type="term" value="P:regulation of cell shape"/>
    <property type="evidence" value="ECO:0007669"/>
    <property type="project" value="UniProtKB-KW"/>
</dbReference>
<reference evidence="13 14" key="1">
    <citation type="submission" date="2016-10" db="EMBL/GenBank/DDBJ databases">
        <authorList>
            <person name="de Groot N.N."/>
        </authorList>
    </citation>
    <scope>NUCLEOTIDE SEQUENCE [LARGE SCALE GENOMIC DNA]</scope>
    <source>
        <strain evidence="13 14">DSM 2872</strain>
    </source>
</reference>
<keyword evidence="4 10" id="KW-0808">Transferase</keyword>
<evidence type="ECO:0000256" key="5">
    <source>
        <dbReference type="ARBA" id="ARBA00022960"/>
    </source>
</evidence>
<proteinExistence type="inferred from homology"/>
<keyword evidence="3 10" id="KW-0328">Glycosyltransferase</keyword>
<feature type="binding site" evidence="10">
    <location>
        <position position="124"/>
    </location>
    <ligand>
        <name>UDP-N-acetyl-alpha-D-glucosamine</name>
        <dbReference type="ChEBI" id="CHEBI:57705"/>
    </ligand>
</feature>
<protein>
    <recommendedName>
        <fullName evidence="10">UDP-N-acetylglucosamine--N-acetylmuramyl-(pentapeptide) pyrophosphoryl-undecaprenol N-acetylglucosamine transferase</fullName>
        <ecNumber evidence="10">2.4.1.227</ecNumber>
    </recommendedName>
    <alternativeName>
        <fullName evidence="10">Undecaprenyl-PP-MurNAc-pentapeptide-UDPGlcNAc GlcNAc transferase</fullName>
    </alternativeName>
</protein>
<dbReference type="Proteomes" id="UP000183469">
    <property type="component" value="Unassembled WGS sequence"/>
</dbReference>
<evidence type="ECO:0000259" key="11">
    <source>
        <dbReference type="Pfam" id="PF03033"/>
    </source>
</evidence>
<sequence length="373" mass="39683">MKIIISGGGTGGHIYPALTIMRTIEEKYPDTSFLYVGTHKGLEADIIPKENIPFATVDIQGFKRSLSPANFVRAGLAAVGVAKAMNVVRKFKPDAVIGTGGYVCGPVLMAASMLGIPTLIQEQNVVPGITNKILAKFVTRIAAGTPEAEKHFPAGKVVCTGNPIRKAVLTATREEGAKAFGFEPAKKTVLISGGSRGARSINNAMVDVLVEAAKQREVQYLHVTGKLDYEDIIGHLAEKGVNLAETPNIKVEPYLYNMPQAMAMADLVVYRAGATGLAELTARGIPAILIPYPYAAENHQEHNARALEAAGAAKVILNRELKSDILQSTLQELLADDAKLASMAAASKSLGKPQAAEDIAQMVIDMTQGRKTK</sequence>
<dbReference type="GO" id="GO:0005886">
    <property type="term" value="C:plasma membrane"/>
    <property type="evidence" value="ECO:0007669"/>
    <property type="project" value="UniProtKB-SubCell"/>
</dbReference>
<keyword evidence="2 10" id="KW-0132">Cell division</keyword>
<evidence type="ECO:0000256" key="2">
    <source>
        <dbReference type="ARBA" id="ARBA00022618"/>
    </source>
</evidence>
<dbReference type="OrthoDB" id="9808936at2"/>
<evidence type="ECO:0000256" key="7">
    <source>
        <dbReference type="ARBA" id="ARBA00023136"/>
    </source>
</evidence>
<evidence type="ECO:0000256" key="8">
    <source>
        <dbReference type="ARBA" id="ARBA00023306"/>
    </source>
</evidence>
<dbReference type="InterPro" id="IPR006009">
    <property type="entry name" value="GlcNAc_MurG"/>
</dbReference>
<dbReference type="InterPro" id="IPR007235">
    <property type="entry name" value="Glyco_trans_28_C"/>
</dbReference>
<feature type="binding site" evidence="10">
    <location>
        <position position="195"/>
    </location>
    <ligand>
        <name>UDP-N-acetyl-alpha-D-glucosamine</name>
        <dbReference type="ChEBI" id="CHEBI:57705"/>
    </ligand>
</feature>
<evidence type="ECO:0000256" key="9">
    <source>
        <dbReference type="ARBA" id="ARBA00023316"/>
    </source>
</evidence>
<dbReference type="AlphaFoldDB" id="A0A1H3ZYQ4"/>
<evidence type="ECO:0000256" key="6">
    <source>
        <dbReference type="ARBA" id="ARBA00022984"/>
    </source>
</evidence>
<dbReference type="GO" id="GO:0009252">
    <property type="term" value="P:peptidoglycan biosynthetic process"/>
    <property type="evidence" value="ECO:0007669"/>
    <property type="project" value="UniProtKB-UniRule"/>
</dbReference>
<evidence type="ECO:0000256" key="4">
    <source>
        <dbReference type="ARBA" id="ARBA00022679"/>
    </source>
</evidence>
<dbReference type="NCBIfam" id="TIGR01133">
    <property type="entry name" value="murG"/>
    <property type="match status" value="1"/>
</dbReference>
<dbReference type="InterPro" id="IPR004276">
    <property type="entry name" value="GlycoTrans_28_N"/>
</dbReference>
<dbReference type="GO" id="GO:0051301">
    <property type="term" value="P:cell division"/>
    <property type="evidence" value="ECO:0007669"/>
    <property type="project" value="UniProtKB-KW"/>
</dbReference>
<dbReference type="GO" id="GO:0005975">
    <property type="term" value="P:carbohydrate metabolic process"/>
    <property type="evidence" value="ECO:0007669"/>
    <property type="project" value="InterPro"/>
</dbReference>
<dbReference type="CDD" id="cd03785">
    <property type="entry name" value="GT28_MurG"/>
    <property type="match status" value="1"/>
</dbReference>
<accession>A0A1H3ZYQ4</accession>
<gene>
    <name evidence="10" type="primary">murG</name>
    <name evidence="13" type="ORF">SAMN05660648_02661</name>
</gene>
<dbReference type="Gene3D" id="3.40.50.2000">
    <property type="entry name" value="Glycogen Phosphorylase B"/>
    <property type="match status" value="2"/>
</dbReference>
<comment type="subcellular location">
    <subcellularLocation>
        <location evidence="10">Cell membrane</location>
        <topology evidence="10">Peripheral membrane protein</topology>
        <orientation evidence="10">Cytoplasmic side</orientation>
    </subcellularLocation>
</comment>
<keyword evidence="5 10" id="KW-0133">Cell shape</keyword>
<organism evidence="13 14">
    <name type="scientific">Selenomonas ruminantium</name>
    <dbReference type="NCBI Taxonomy" id="971"/>
    <lineage>
        <taxon>Bacteria</taxon>
        <taxon>Bacillati</taxon>
        <taxon>Bacillota</taxon>
        <taxon>Negativicutes</taxon>
        <taxon>Selenomonadales</taxon>
        <taxon>Selenomonadaceae</taxon>
        <taxon>Selenomonas</taxon>
    </lineage>
</organism>
<comment type="caution">
    <text evidence="10">Lacks conserved residue(s) required for the propagation of feature annotation.</text>
</comment>
<feature type="domain" description="Glycosyl transferase family 28 C-terminal" evidence="12">
    <location>
        <begin position="188"/>
        <end position="358"/>
    </location>
</feature>
<dbReference type="PANTHER" id="PTHR21015">
    <property type="entry name" value="UDP-N-ACETYLGLUCOSAMINE--N-ACETYLMURAMYL-(PENTAPEPTIDE) PYROPHOSPHORYL-UNDECAPRENOL N-ACETYLGLUCOSAMINE TRANSFERASE 1"/>
    <property type="match status" value="1"/>
</dbReference>
<evidence type="ECO:0000256" key="10">
    <source>
        <dbReference type="HAMAP-Rule" id="MF_00033"/>
    </source>
</evidence>
<dbReference type="GO" id="GO:0050511">
    <property type="term" value="F:undecaprenyldiphospho-muramoylpentapeptide beta-N-acetylglucosaminyltransferase activity"/>
    <property type="evidence" value="ECO:0007669"/>
    <property type="project" value="UniProtKB-UniRule"/>
</dbReference>
<feature type="binding site" evidence="10">
    <location>
        <position position="165"/>
    </location>
    <ligand>
        <name>UDP-N-acetyl-alpha-D-glucosamine</name>
        <dbReference type="ChEBI" id="CHEBI:57705"/>
    </ligand>
</feature>
<evidence type="ECO:0000259" key="12">
    <source>
        <dbReference type="Pfam" id="PF04101"/>
    </source>
</evidence>
<dbReference type="GO" id="GO:0051991">
    <property type="term" value="F:UDP-N-acetyl-D-glucosamine:N-acetylmuramoyl-L-alanyl-D-glutamyl-meso-2,6-diaminopimelyl-D-alanyl-D-alanine-diphosphoundecaprenol 4-beta-N-acetylglucosaminlytransferase activity"/>
    <property type="evidence" value="ECO:0007669"/>
    <property type="project" value="RHEA"/>
</dbReference>
<evidence type="ECO:0000256" key="1">
    <source>
        <dbReference type="ARBA" id="ARBA00022475"/>
    </source>
</evidence>
<comment type="pathway">
    <text evidence="10">Cell wall biogenesis; peptidoglycan biosynthesis.</text>
</comment>
<dbReference type="Pfam" id="PF04101">
    <property type="entry name" value="Glyco_tran_28_C"/>
    <property type="match status" value="1"/>
</dbReference>
<comment type="function">
    <text evidence="10">Cell wall formation. Catalyzes the transfer of a GlcNAc subunit on undecaprenyl-pyrophosphoryl-MurNAc-pentapeptide (lipid intermediate I) to form undecaprenyl-pyrophosphoryl-MurNAc-(pentapeptide)GlcNAc (lipid intermediate II).</text>
</comment>
<keyword evidence="1 10" id="KW-1003">Cell membrane</keyword>
<dbReference type="EC" id="2.4.1.227" evidence="10"/>
<feature type="domain" description="Glycosyltransferase family 28 N-terminal" evidence="11">
    <location>
        <begin position="3"/>
        <end position="142"/>
    </location>
</feature>
<evidence type="ECO:0000313" key="13">
    <source>
        <dbReference type="EMBL" id="SEA29013.1"/>
    </source>
</evidence>
<keyword evidence="8 10" id="KW-0131">Cell cycle</keyword>
<comment type="catalytic activity">
    <reaction evidence="10">
        <text>di-trans,octa-cis-undecaprenyl diphospho-N-acetyl-alpha-D-muramoyl-L-alanyl-D-glutamyl-meso-2,6-diaminopimeloyl-D-alanyl-D-alanine + UDP-N-acetyl-alpha-D-glucosamine = di-trans,octa-cis-undecaprenyl diphospho-[N-acetyl-alpha-D-glucosaminyl-(1-&gt;4)]-N-acetyl-alpha-D-muramoyl-L-alanyl-D-glutamyl-meso-2,6-diaminopimeloyl-D-alanyl-D-alanine + UDP + H(+)</text>
        <dbReference type="Rhea" id="RHEA:31227"/>
        <dbReference type="ChEBI" id="CHEBI:15378"/>
        <dbReference type="ChEBI" id="CHEBI:57705"/>
        <dbReference type="ChEBI" id="CHEBI:58223"/>
        <dbReference type="ChEBI" id="CHEBI:61387"/>
        <dbReference type="ChEBI" id="CHEBI:61388"/>
        <dbReference type="EC" id="2.4.1.227"/>
    </reaction>
</comment>
<keyword evidence="6 10" id="KW-0573">Peptidoglycan synthesis</keyword>
<comment type="similarity">
    <text evidence="10">Belongs to the glycosyltransferase 28 family. MurG subfamily.</text>
</comment>
<dbReference type="Pfam" id="PF03033">
    <property type="entry name" value="Glyco_transf_28"/>
    <property type="match status" value="1"/>
</dbReference>
<dbReference type="RefSeq" id="WP_074673215.1">
    <property type="nucleotide sequence ID" value="NZ_FNQG01000013.1"/>
</dbReference>
<keyword evidence="9 10" id="KW-0961">Cell wall biogenesis/degradation</keyword>
<name>A0A1H3ZYQ4_SELRU</name>
<evidence type="ECO:0000256" key="3">
    <source>
        <dbReference type="ARBA" id="ARBA00022676"/>
    </source>
</evidence>
<dbReference type="PANTHER" id="PTHR21015:SF22">
    <property type="entry name" value="GLYCOSYLTRANSFERASE"/>
    <property type="match status" value="1"/>
</dbReference>
<dbReference type="UniPathway" id="UPA00219"/>
<dbReference type="GO" id="GO:0071555">
    <property type="term" value="P:cell wall organization"/>
    <property type="evidence" value="ECO:0007669"/>
    <property type="project" value="UniProtKB-KW"/>
</dbReference>
<dbReference type="EMBL" id="FNQG01000013">
    <property type="protein sequence ID" value="SEA29013.1"/>
    <property type="molecule type" value="Genomic_DNA"/>
</dbReference>